<evidence type="ECO:0000256" key="1">
    <source>
        <dbReference type="SAM" id="Phobius"/>
    </source>
</evidence>
<proteinExistence type="predicted"/>
<feature type="transmembrane region" description="Helical" evidence="1">
    <location>
        <begin position="55"/>
        <end position="72"/>
    </location>
</feature>
<keyword evidence="3" id="KW-1185">Reference proteome</keyword>
<protein>
    <submittedName>
        <fullName evidence="2">Uncharacterized protein</fullName>
    </submittedName>
</protein>
<name>A0A7J8GBN4_ROUAE</name>
<keyword evidence="1" id="KW-0472">Membrane</keyword>
<dbReference type="EMBL" id="JACASE010000006">
    <property type="protein sequence ID" value="KAF6456892.1"/>
    <property type="molecule type" value="Genomic_DNA"/>
</dbReference>
<keyword evidence="1" id="KW-0812">Transmembrane</keyword>
<sequence length="135" mass="15790">MPLLSIANGNIAPVNNNLEWKVNHWNSEWIFRILVTASDENFDGLSMYLRWTGKFLFTFFFFFTSVIMKLFISGGKKNLASLAKSMFALYNLPQCASVQFSSFIRRTTICNSMYLRVCREREFKTALKRYLIPSR</sequence>
<dbReference type="AlphaFoldDB" id="A0A7J8GBN4"/>
<accession>A0A7J8GBN4</accession>
<organism evidence="2 3">
    <name type="scientific">Rousettus aegyptiacus</name>
    <name type="common">Egyptian fruit bat</name>
    <name type="synonym">Pteropus aegyptiacus</name>
    <dbReference type="NCBI Taxonomy" id="9407"/>
    <lineage>
        <taxon>Eukaryota</taxon>
        <taxon>Metazoa</taxon>
        <taxon>Chordata</taxon>
        <taxon>Craniata</taxon>
        <taxon>Vertebrata</taxon>
        <taxon>Euteleostomi</taxon>
        <taxon>Mammalia</taxon>
        <taxon>Eutheria</taxon>
        <taxon>Laurasiatheria</taxon>
        <taxon>Chiroptera</taxon>
        <taxon>Yinpterochiroptera</taxon>
        <taxon>Pteropodoidea</taxon>
        <taxon>Pteropodidae</taxon>
        <taxon>Rousettinae</taxon>
        <taxon>Rousettus</taxon>
    </lineage>
</organism>
<reference evidence="2 3" key="1">
    <citation type="journal article" date="2020" name="Nature">
        <title>Six reference-quality genomes reveal evolution of bat adaptations.</title>
        <authorList>
            <person name="Jebb D."/>
            <person name="Huang Z."/>
            <person name="Pippel M."/>
            <person name="Hughes G.M."/>
            <person name="Lavrichenko K."/>
            <person name="Devanna P."/>
            <person name="Winkler S."/>
            <person name="Jermiin L.S."/>
            <person name="Skirmuntt E.C."/>
            <person name="Katzourakis A."/>
            <person name="Burkitt-Gray L."/>
            <person name="Ray D.A."/>
            <person name="Sullivan K.A.M."/>
            <person name="Roscito J.G."/>
            <person name="Kirilenko B.M."/>
            <person name="Davalos L.M."/>
            <person name="Corthals A.P."/>
            <person name="Power M.L."/>
            <person name="Jones G."/>
            <person name="Ransome R.D."/>
            <person name="Dechmann D.K.N."/>
            <person name="Locatelli A.G."/>
            <person name="Puechmaille S.J."/>
            <person name="Fedrigo O."/>
            <person name="Jarvis E.D."/>
            <person name="Hiller M."/>
            <person name="Vernes S.C."/>
            <person name="Myers E.W."/>
            <person name="Teeling E.C."/>
        </authorList>
    </citation>
    <scope>NUCLEOTIDE SEQUENCE [LARGE SCALE GENOMIC DNA]</scope>
    <source>
        <strain evidence="2">MRouAeg1</strain>
        <tissue evidence="2">Muscle</tissue>
    </source>
</reference>
<evidence type="ECO:0000313" key="3">
    <source>
        <dbReference type="Proteomes" id="UP000593571"/>
    </source>
</evidence>
<comment type="caution">
    <text evidence="2">The sequence shown here is derived from an EMBL/GenBank/DDBJ whole genome shotgun (WGS) entry which is preliminary data.</text>
</comment>
<evidence type="ECO:0000313" key="2">
    <source>
        <dbReference type="EMBL" id="KAF6456892.1"/>
    </source>
</evidence>
<keyword evidence="1" id="KW-1133">Transmembrane helix</keyword>
<dbReference type="Proteomes" id="UP000593571">
    <property type="component" value="Unassembled WGS sequence"/>
</dbReference>
<gene>
    <name evidence="2" type="ORF">HJG63_011525</name>
</gene>